<dbReference type="IntAct" id="O44505">
    <property type="interactions" value="10"/>
</dbReference>
<dbReference type="PANTHER" id="PTHR33936">
    <property type="entry name" value="PROTEIN CBG17840"/>
    <property type="match status" value="1"/>
</dbReference>
<dbReference type="OMA" id="MIEHSEL"/>
<dbReference type="UCSC" id="R02D3.7">
    <property type="organism name" value="c. elegans"/>
</dbReference>
<proteinExistence type="predicted"/>
<dbReference type="InterPro" id="IPR052797">
    <property type="entry name" value="RegFact_GeneExpr_CellDeath"/>
</dbReference>
<dbReference type="InterPro" id="IPR013087">
    <property type="entry name" value="Znf_C2H2_type"/>
</dbReference>
<keyword evidence="4" id="KW-1185">Reference proteome</keyword>
<feature type="region of interest" description="Disordered" evidence="1">
    <location>
        <begin position="396"/>
        <end position="454"/>
    </location>
</feature>
<dbReference type="SMART" id="SM00355">
    <property type="entry name" value="ZnF_C2H2"/>
    <property type="match status" value="3"/>
</dbReference>
<dbReference type="WormBase" id="R02D3.7">
    <property type="protein sequence ID" value="CE18101"/>
    <property type="gene ID" value="WBGene00019824"/>
    <property type="gene designation" value="rcat-1"/>
</dbReference>
<evidence type="ECO:0000313" key="3">
    <source>
        <dbReference type="EMBL" id="CCD73171.1"/>
    </source>
</evidence>
<feature type="domain" description="C2H2-type" evidence="2">
    <location>
        <begin position="188"/>
        <end position="211"/>
    </location>
</feature>
<dbReference type="PaxDb" id="6239-R02D3.7"/>
<dbReference type="Proteomes" id="UP000001940">
    <property type="component" value="Chromosome IV"/>
</dbReference>
<dbReference type="InParanoid" id="O44505"/>
<dbReference type="OrthoDB" id="5855243at2759"/>
<name>O44505_CAEEL</name>
<sequence length="479" mass="55572">MTTNPIELESCIIDQIRCPECALTCLQKNIYRHMTQIHNWTTEDCQELIAAIKSEKKSRASSTSFVCCHCRMIFRSVKHLVQHKKMCTEQPQHDNEHLDVYIDEMIVEGEEEVVGINEYDINETKESTQKPSTSSGDSFEMNIPPHRQASRPIQPHHLTQECQIATIIEKPSKFSLMQLPGKYRGCNLKCPECSSTSESLDEFLLHCRQEHMSHDQKFNLEREFFQSRDQFKEWFDQRQEDTCTSLTKRTGHAGETLYRCHRVGKYQSVAKSRKSNPRKIDQTCTAYLKVTTEEDGSTWATGCFTHIGHDLDHKLLWLTESQEKYVRELIDLGWTSDQIFFFIRNEYKDYECKLKYISKNDIRNITVRYNREREKLGFLTDTAKSSAIPISLKERRAVAADSTKEPREEDDDEVKAKIPRMQSKPDNIEKATTSENNSAKHREQVVDSETAEEDEYINVVDVDTMPPNDAGKITIGLNF</sequence>
<dbReference type="EMBL" id="BX284604">
    <property type="protein sequence ID" value="CCD73171.1"/>
    <property type="molecule type" value="Genomic_DNA"/>
</dbReference>
<dbReference type="CTD" id="176844"/>
<feature type="domain" description="C2H2-type" evidence="2">
    <location>
        <begin position="16"/>
        <end position="38"/>
    </location>
</feature>
<protein>
    <submittedName>
        <fullName evidence="3">C2H2-type domain-containing protein</fullName>
    </submittedName>
</protein>
<dbReference type="AlphaFoldDB" id="O44505"/>
<gene>
    <name evidence="3 5" type="primary">rcat-1</name>
    <name evidence="3" type="ORF">CELE_R02D3.7</name>
    <name evidence="5" type="ORF">R02D3.7</name>
</gene>
<evidence type="ECO:0000259" key="2">
    <source>
        <dbReference type="SMART" id="SM00355"/>
    </source>
</evidence>
<feature type="domain" description="C2H2-type" evidence="2">
    <location>
        <begin position="65"/>
        <end position="93"/>
    </location>
</feature>
<accession>O44505</accession>
<dbReference type="RefSeq" id="NP_499886.1">
    <property type="nucleotide sequence ID" value="NM_067485.6"/>
</dbReference>
<dbReference type="FunCoup" id="O44505">
    <property type="interactions" value="207"/>
</dbReference>
<dbReference type="KEGG" id="cel:CELE_R02D3.7"/>
<dbReference type="PeptideAtlas" id="O44505"/>
<evidence type="ECO:0000313" key="5">
    <source>
        <dbReference type="WormBase" id="R02D3.7"/>
    </source>
</evidence>
<dbReference type="HOGENOM" id="CLU_537756_0_0_1"/>
<organism evidence="3 4">
    <name type="scientific">Caenorhabditis elegans</name>
    <dbReference type="NCBI Taxonomy" id="6239"/>
    <lineage>
        <taxon>Eukaryota</taxon>
        <taxon>Metazoa</taxon>
        <taxon>Ecdysozoa</taxon>
        <taxon>Nematoda</taxon>
        <taxon>Chromadorea</taxon>
        <taxon>Rhabditida</taxon>
        <taxon>Rhabditina</taxon>
        <taxon>Rhabditomorpha</taxon>
        <taxon>Rhabditoidea</taxon>
        <taxon>Rhabditidae</taxon>
        <taxon>Peloderinae</taxon>
        <taxon>Caenorhabditis</taxon>
    </lineage>
</organism>
<evidence type="ECO:0000313" key="4">
    <source>
        <dbReference type="Proteomes" id="UP000001940"/>
    </source>
</evidence>
<dbReference type="STRING" id="6239.R02D3.7.1"/>
<reference evidence="3 4" key="1">
    <citation type="journal article" date="1998" name="Science">
        <title>Genome sequence of the nematode C. elegans: a platform for investigating biology.</title>
        <authorList>
            <consortium name="The C. elegans sequencing consortium"/>
            <person name="Sulson J.E."/>
            <person name="Waterston R."/>
        </authorList>
    </citation>
    <scope>NUCLEOTIDE SEQUENCE [LARGE SCALE GENOMIC DNA]</scope>
    <source>
        <strain evidence="3 4">Bristol N2</strain>
    </source>
</reference>
<dbReference type="GeneID" id="176844"/>
<dbReference type="Bgee" id="WBGene00019824">
    <property type="expression patterns" value="Expressed in germ line (C elegans) and 4 other cell types or tissues"/>
</dbReference>
<feature type="compositionally biased region" description="Basic and acidic residues" evidence="1">
    <location>
        <begin position="396"/>
        <end position="407"/>
    </location>
</feature>
<dbReference type="PIR" id="T15065">
    <property type="entry name" value="T15065"/>
</dbReference>
<dbReference type="PANTHER" id="PTHR33936:SF24">
    <property type="entry name" value="C2H2-TYPE DOMAIN-CONTAINING PROTEIN"/>
    <property type="match status" value="1"/>
</dbReference>
<dbReference type="AGR" id="WB:WBGene00019824"/>
<evidence type="ECO:0000256" key="1">
    <source>
        <dbReference type="SAM" id="MobiDB-lite"/>
    </source>
</evidence>